<evidence type="ECO:0000313" key="2">
    <source>
        <dbReference type="EMBL" id="OBX00364.1"/>
    </source>
</evidence>
<dbReference type="OrthoDB" id="5691063at2"/>
<feature type="transmembrane region" description="Helical" evidence="1">
    <location>
        <begin position="67"/>
        <end position="91"/>
    </location>
</feature>
<proteinExistence type="predicted"/>
<reference evidence="2 3" key="1">
    <citation type="submission" date="2014-11" db="EMBL/GenBank/DDBJ databases">
        <title>Pan-genome of Gallibacterium spp.</title>
        <authorList>
            <person name="Kudirkiene E."/>
            <person name="Bojesen A.M."/>
        </authorList>
    </citation>
    <scope>NUCLEOTIDE SEQUENCE [LARGE SCALE GENOMIC DNA]</scope>
    <source>
        <strain evidence="2 3">F 279</strain>
    </source>
</reference>
<feature type="transmembrane region" description="Helical" evidence="1">
    <location>
        <begin position="184"/>
        <end position="206"/>
    </location>
</feature>
<keyword evidence="1" id="KW-1133">Transmembrane helix</keyword>
<keyword evidence="1" id="KW-0812">Transmembrane</keyword>
<evidence type="ECO:0008006" key="4">
    <source>
        <dbReference type="Google" id="ProtNLM"/>
    </source>
</evidence>
<dbReference type="EMBL" id="JTJO01000011">
    <property type="protein sequence ID" value="OBX00364.1"/>
    <property type="molecule type" value="Genomic_DNA"/>
</dbReference>
<protein>
    <recommendedName>
        <fullName evidence="4">Zinc-ribbon domain-containing protein</fullName>
    </recommendedName>
</protein>
<evidence type="ECO:0000313" key="3">
    <source>
        <dbReference type="Proteomes" id="UP000092643"/>
    </source>
</evidence>
<dbReference type="RefSeq" id="WP_065231922.1">
    <property type="nucleotide sequence ID" value="NZ_JTJO01000011.1"/>
</dbReference>
<gene>
    <name evidence="2" type="ORF">QV03_02210</name>
</gene>
<sequence>MYCRYCGHQINEDQTYCGYCGKMQNSPANATSSSQSSQKNESSHYNPAFAINNVTLRDRFLALSAELFLNPWLCFIGIIPALISIINNGAIKDTETLIYIVFFPCIPILLIRPLFYHYKKQGIFGFLLGITLKNKYNQPISLKKYLFRILIKSILYFIFAGIFFAFTLAILATEEKSDRPILTLSLLPFIGYGGLPFLIYVLSFFIQKETIPHLFYDKWLNTFVEKTTPPIWSHSNSRFYHYKPYLIHVD</sequence>
<feature type="transmembrane region" description="Helical" evidence="1">
    <location>
        <begin position="97"/>
        <end position="115"/>
    </location>
</feature>
<dbReference type="AlphaFoldDB" id="A0A1A7PE38"/>
<feature type="transmembrane region" description="Helical" evidence="1">
    <location>
        <begin position="153"/>
        <end position="172"/>
    </location>
</feature>
<accession>A0A1A7PE38</accession>
<organism evidence="2 3">
    <name type="scientific">Gallibacterium anatis</name>
    <dbReference type="NCBI Taxonomy" id="750"/>
    <lineage>
        <taxon>Bacteria</taxon>
        <taxon>Pseudomonadati</taxon>
        <taxon>Pseudomonadota</taxon>
        <taxon>Gammaproteobacteria</taxon>
        <taxon>Pasteurellales</taxon>
        <taxon>Pasteurellaceae</taxon>
        <taxon>Gallibacterium</taxon>
    </lineage>
</organism>
<dbReference type="Proteomes" id="UP000092643">
    <property type="component" value="Unassembled WGS sequence"/>
</dbReference>
<comment type="caution">
    <text evidence="2">The sequence shown here is derived from an EMBL/GenBank/DDBJ whole genome shotgun (WGS) entry which is preliminary data.</text>
</comment>
<evidence type="ECO:0000256" key="1">
    <source>
        <dbReference type="SAM" id="Phobius"/>
    </source>
</evidence>
<name>A0A1A7PE38_9PAST</name>
<keyword evidence="1" id="KW-0472">Membrane</keyword>
<dbReference type="PATRIC" id="fig|750.22.peg.449"/>